<dbReference type="Proteomes" id="UP000886217">
    <property type="component" value="Unassembled WGS sequence"/>
</dbReference>
<dbReference type="AlphaFoldDB" id="A0A7C5NT06"/>
<gene>
    <name evidence="6" type="ORF">ENL40_01810</name>
</gene>
<keyword evidence="2" id="KW-0067">ATP-binding</keyword>
<dbReference type="SUPFAM" id="SSF52540">
    <property type="entry name" value="P-loop containing nucleoside triphosphate hydrolases"/>
    <property type="match status" value="1"/>
</dbReference>
<dbReference type="InterPro" id="IPR003593">
    <property type="entry name" value="AAA+_ATPase"/>
</dbReference>
<dbReference type="InterPro" id="IPR003959">
    <property type="entry name" value="ATPase_AAA_core"/>
</dbReference>
<dbReference type="PANTHER" id="PTHR42960:SF1">
    <property type="entry name" value="YCF46 PROTEIN"/>
    <property type="match status" value="1"/>
</dbReference>
<evidence type="ECO:0000256" key="3">
    <source>
        <dbReference type="ARBA" id="ARBA00038088"/>
    </source>
</evidence>
<accession>A0A7C5NT06</accession>
<dbReference type="InterPro" id="IPR052381">
    <property type="entry name" value="AAA_domain_protein"/>
</dbReference>
<evidence type="ECO:0000256" key="1">
    <source>
        <dbReference type="ARBA" id="ARBA00022741"/>
    </source>
</evidence>
<dbReference type="InterPro" id="IPR027417">
    <property type="entry name" value="P-loop_NTPase"/>
</dbReference>
<keyword evidence="1" id="KW-0547">Nucleotide-binding</keyword>
<dbReference type="GO" id="GO:0016887">
    <property type="term" value="F:ATP hydrolysis activity"/>
    <property type="evidence" value="ECO:0007669"/>
    <property type="project" value="InterPro"/>
</dbReference>
<evidence type="ECO:0000256" key="4">
    <source>
        <dbReference type="ARBA" id="ARBA00040480"/>
    </source>
</evidence>
<comment type="caution">
    <text evidence="6">The sequence shown here is derived from an EMBL/GenBank/DDBJ whole genome shotgun (WGS) entry which is preliminary data.</text>
</comment>
<evidence type="ECO:0000256" key="2">
    <source>
        <dbReference type="ARBA" id="ARBA00022840"/>
    </source>
</evidence>
<protein>
    <recommendedName>
        <fullName evidence="4">Uncharacterized AAA domain-containing protein ycf46</fullName>
    </recommendedName>
</protein>
<name>A0A7C5NT06_THELI</name>
<comment type="similarity">
    <text evidence="3">Belongs to the AAA ATPase family. Highly divergent.</text>
</comment>
<dbReference type="Gene3D" id="3.40.50.300">
    <property type="entry name" value="P-loop containing nucleotide triphosphate hydrolases"/>
    <property type="match status" value="1"/>
</dbReference>
<organism evidence="6">
    <name type="scientific">Thermococcus litoralis</name>
    <dbReference type="NCBI Taxonomy" id="2265"/>
    <lineage>
        <taxon>Archaea</taxon>
        <taxon>Methanobacteriati</taxon>
        <taxon>Methanobacteriota</taxon>
        <taxon>Thermococci</taxon>
        <taxon>Thermococcales</taxon>
        <taxon>Thermococcaceae</taxon>
        <taxon>Thermococcus</taxon>
    </lineage>
</organism>
<proteinExistence type="inferred from homology"/>
<dbReference type="SMART" id="SM00382">
    <property type="entry name" value="AAA"/>
    <property type="match status" value="1"/>
</dbReference>
<dbReference type="GO" id="GO:0005524">
    <property type="term" value="F:ATP binding"/>
    <property type="evidence" value="ECO:0007669"/>
    <property type="project" value="UniProtKB-KW"/>
</dbReference>
<feature type="domain" description="AAA+ ATPase" evidence="5">
    <location>
        <begin position="261"/>
        <end position="397"/>
    </location>
</feature>
<dbReference type="PANTHER" id="PTHR42960">
    <property type="entry name" value="YCF46 PROTEIN"/>
    <property type="match status" value="1"/>
</dbReference>
<reference evidence="6" key="1">
    <citation type="journal article" date="2020" name="mSystems">
        <title>Genome- and Community-Level Interaction Insights into Carbon Utilization and Element Cycling Functions of Hydrothermarchaeota in Hydrothermal Sediment.</title>
        <authorList>
            <person name="Zhou Z."/>
            <person name="Liu Y."/>
            <person name="Xu W."/>
            <person name="Pan J."/>
            <person name="Luo Z.H."/>
            <person name="Li M."/>
        </authorList>
    </citation>
    <scope>NUCLEOTIDE SEQUENCE [LARGE SCALE GENOMIC DNA]</scope>
    <source>
        <strain evidence="6">HyVt-93</strain>
    </source>
</reference>
<sequence>MNSLEKIDLLIRSICPLFYVGGPDTRFLLQRCMDLGQRNGLEVFIFNLCEGMQVPGKTSSKDRILDPLTFADLILKKNNEMASAKKRTLFIFEHVDPLLENQDPMFITRLRLINDRSRNRYSVILLGSGRIDMPEMLRDIPVVQYAGLEMGPITQLLLEANQALSEKEATELAFSLRGLSLSECENIVALSLAKYGDIERRFIKTQRAKAVSGRTGGLLQIVEPSGDLTDVGGLKLLKDWLIKRKSYFDRAPLPNTHYGICPRGIILTGPPGCGKSFVAEAIAGTWNTTLVKINNSALFSSLVGATEKRIKEALDTAQALSPCVLWIDELEKLLPRPGGAESDGGVLFRAVGVFLEFLQSKREGVFVCATSNSIFQLPPELMRPGRFDAVFFIDLPQPEERKEILEILLEKYGISEAVEITWPLIEATEGFSCAELEQAVLELLYEIEDAPNGFSELSFLRIIKGIIPLAFTLGDEIQRIRAFSKVRLRPASGCNNPSGKKEALLCRTLRK</sequence>
<dbReference type="Pfam" id="PF00004">
    <property type="entry name" value="AAA"/>
    <property type="match status" value="1"/>
</dbReference>
<evidence type="ECO:0000259" key="5">
    <source>
        <dbReference type="SMART" id="SM00382"/>
    </source>
</evidence>
<evidence type="ECO:0000313" key="6">
    <source>
        <dbReference type="EMBL" id="HHI00206.1"/>
    </source>
</evidence>
<dbReference type="EMBL" id="DRTU01000080">
    <property type="protein sequence ID" value="HHI00206.1"/>
    <property type="molecule type" value="Genomic_DNA"/>
</dbReference>
<dbReference type="Gene3D" id="1.10.8.60">
    <property type="match status" value="1"/>
</dbReference>